<dbReference type="AlphaFoldDB" id="A0A0C9THT3"/>
<dbReference type="InterPro" id="IPR009071">
    <property type="entry name" value="HMG_box_dom"/>
</dbReference>
<proteinExistence type="predicted"/>
<dbReference type="PANTHER" id="PTHR10270:SF161">
    <property type="entry name" value="SEX-DETERMINING REGION Y PROTEIN"/>
    <property type="match status" value="1"/>
</dbReference>
<evidence type="ECO:0000313" key="7">
    <source>
        <dbReference type="Proteomes" id="UP000054279"/>
    </source>
</evidence>
<sequence length="101" mass="11964">STPYPASQEYETKSNGQARTNPPRPANAWLCFRKHRTQQYKEMQTRRPRQADLSKLIGAEWRELSDADKAHWVRVAEKAKIDHAHQYPDYKYQPKRNPSKK</sequence>
<dbReference type="InterPro" id="IPR050140">
    <property type="entry name" value="SRY-related_HMG-box_TF-like"/>
</dbReference>
<dbReference type="GO" id="GO:0000978">
    <property type="term" value="F:RNA polymerase II cis-regulatory region sequence-specific DNA binding"/>
    <property type="evidence" value="ECO:0007669"/>
    <property type="project" value="TreeGrafter"/>
</dbReference>
<evidence type="ECO:0000256" key="2">
    <source>
        <dbReference type="ARBA" id="ARBA00023163"/>
    </source>
</evidence>
<dbReference type="GO" id="GO:0000122">
    <property type="term" value="P:negative regulation of transcription by RNA polymerase II"/>
    <property type="evidence" value="ECO:0007669"/>
    <property type="project" value="TreeGrafter"/>
</dbReference>
<dbReference type="PROSITE" id="PS50118">
    <property type="entry name" value="HMG_BOX_2"/>
    <property type="match status" value="1"/>
</dbReference>
<keyword evidence="3" id="KW-0539">Nucleus</keyword>
<dbReference type="Gene3D" id="1.10.30.10">
    <property type="entry name" value="High mobility group box domain"/>
    <property type="match status" value="1"/>
</dbReference>
<feature type="DNA-binding region" description="HMG box" evidence="3">
    <location>
        <begin position="22"/>
        <end position="91"/>
    </location>
</feature>
<evidence type="ECO:0000256" key="3">
    <source>
        <dbReference type="PROSITE-ProRule" id="PRU00267"/>
    </source>
</evidence>
<reference evidence="6 7" key="1">
    <citation type="submission" date="2014-06" db="EMBL/GenBank/DDBJ databases">
        <title>Evolutionary Origins and Diversification of the Mycorrhizal Mutualists.</title>
        <authorList>
            <consortium name="DOE Joint Genome Institute"/>
            <consortium name="Mycorrhizal Genomics Consortium"/>
            <person name="Kohler A."/>
            <person name="Kuo A."/>
            <person name="Nagy L.G."/>
            <person name="Floudas D."/>
            <person name="Copeland A."/>
            <person name="Barry K.W."/>
            <person name="Cichocki N."/>
            <person name="Veneault-Fourrey C."/>
            <person name="LaButti K."/>
            <person name="Lindquist E.A."/>
            <person name="Lipzen A."/>
            <person name="Lundell T."/>
            <person name="Morin E."/>
            <person name="Murat C."/>
            <person name="Riley R."/>
            <person name="Ohm R."/>
            <person name="Sun H."/>
            <person name="Tunlid A."/>
            <person name="Henrissat B."/>
            <person name="Grigoriev I.V."/>
            <person name="Hibbett D.S."/>
            <person name="Martin F."/>
        </authorList>
    </citation>
    <scope>NUCLEOTIDE SEQUENCE [LARGE SCALE GENOMIC DNA]</scope>
    <source>
        <strain evidence="6 7">SS14</strain>
    </source>
</reference>
<dbReference type="HOGENOM" id="CLU_082854_6_3_1"/>
<keyword evidence="2" id="KW-0804">Transcription</keyword>
<dbReference type="PANTHER" id="PTHR10270">
    <property type="entry name" value="SOX TRANSCRIPTION FACTOR"/>
    <property type="match status" value="1"/>
</dbReference>
<evidence type="ECO:0000313" key="6">
    <source>
        <dbReference type="EMBL" id="KIJ29058.1"/>
    </source>
</evidence>
<feature type="non-terminal residue" evidence="6">
    <location>
        <position position="101"/>
    </location>
</feature>
<keyword evidence="7" id="KW-1185">Reference proteome</keyword>
<gene>
    <name evidence="6" type="ORF">M422DRAFT_110441</name>
</gene>
<feature type="non-terminal residue" evidence="6">
    <location>
        <position position="1"/>
    </location>
</feature>
<name>A0A0C9THT3_SPHS4</name>
<dbReference type="Pfam" id="PF00505">
    <property type="entry name" value="HMG_box"/>
    <property type="match status" value="1"/>
</dbReference>
<organism evidence="6 7">
    <name type="scientific">Sphaerobolus stellatus (strain SS14)</name>
    <dbReference type="NCBI Taxonomy" id="990650"/>
    <lineage>
        <taxon>Eukaryota</taxon>
        <taxon>Fungi</taxon>
        <taxon>Dikarya</taxon>
        <taxon>Basidiomycota</taxon>
        <taxon>Agaricomycotina</taxon>
        <taxon>Agaricomycetes</taxon>
        <taxon>Phallomycetidae</taxon>
        <taxon>Geastrales</taxon>
        <taxon>Sphaerobolaceae</taxon>
        <taxon>Sphaerobolus</taxon>
    </lineage>
</organism>
<dbReference type="InterPro" id="IPR036910">
    <property type="entry name" value="HMG_box_dom_sf"/>
</dbReference>
<dbReference type="GO" id="GO:0001228">
    <property type="term" value="F:DNA-binding transcription activator activity, RNA polymerase II-specific"/>
    <property type="evidence" value="ECO:0007669"/>
    <property type="project" value="TreeGrafter"/>
</dbReference>
<feature type="domain" description="HMG box" evidence="5">
    <location>
        <begin position="22"/>
        <end position="91"/>
    </location>
</feature>
<dbReference type="GO" id="GO:0030154">
    <property type="term" value="P:cell differentiation"/>
    <property type="evidence" value="ECO:0007669"/>
    <property type="project" value="TreeGrafter"/>
</dbReference>
<evidence type="ECO:0000259" key="5">
    <source>
        <dbReference type="PROSITE" id="PS50118"/>
    </source>
</evidence>
<dbReference type="Proteomes" id="UP000054279">
    <property type="component" value="Unassembled WGS sequence"/>
</dbReference>
<dbReference type="OrthoDB" id="6247875at2759"/>
<dbReference type="CDD" id="cd01389">
    <property type="entry name" value="HMG-box_ROX1-like"/>
    <property type="match status" value="1"/>
</dbReference>
<dbReference type="EMBL" id="KN837291">
    <property type="protein sequence ID" value="KIJ29058.1"/>
    <property type="molecule type" value="Genomic_DNA"/>
</dbReference>
<evidence type="ECO:0000256" key="1">
    <source>
        <dbReference type="ARBA" id="ARBA00023125"/>
    </source>
</evidence>
<keyword evidence="1 3" id="KW-0238">DNA-binding</keyword>
<feature type="region of interest" description="Disordered" evidence="4">
    <location>
        <begin position="1"/>
        <end position="26"/>
    </location>
</feature>
<protein>
    <recommendedName>
        <fullName evidence="5">HMG box domain-containing protein</fullName>
    </recommendedName>
</protein>
<dbReference type="SMART" id="SM00398">
    <property type="entry name" value="HMG"/>
    <property type="match status" value="1"/>
</dbReference>
<evidence type="ECO:0000256" key="4">
    <source>
        <dbReference type="SAM" id="MobiDB-lite"/>
    </source>
</evidence>
<dbReference type="GO" id="GO:0005634">
    <property type="term" value="C:nucleus"/>
    <property type="evidence" value="ECO:0007669"/>
    <property type="project" value="UniProtKB-UniRule"/>
</dbReference>
<dbReference type="SUPFAM" id="SSF47095">
    <property type="entry name" value="HMG-box"/>
    <property type="match status" value="1"/>
</dbReference>
<accession>A0A0C9THT3</accession>